<name>A0A087FXN6_ARAAL</name>
<sequence>MVDFPNKRISFSNINKDVFYPSVVVTSASCMSVNEDETKKVQNVLKLSPPTPRHAINIPASSKCEEFPKVKRRKTPKAFSKFRVVIPLELRDKGEVVVQEMLDNTMKLFPGIVPCKSGGVHFSDPPPA</sequence>
<dbReference type="Gramene" id="KFK22388">
    <property type="protein sequence ID" value="KFK22388"/>
    <property type="gene ID" value="AALP_AAs59426U000100"/>
</dbReference>
<accession>A0A087FXN6</accession>
<dbReference type="AlphaFoldDB" id="A0A087FXN6"/>
<gene>
    <name evidence="1" type="ORF">AALP_AAs59426U000100</name>
</gene>
<evidence type="ECO:0000313" key="1">
    <source>
        <dbReference type="EMBL" id="KFK22388.1"/>
    </source>
</evidence>
<dbReference type="EMBL" id="KL989701">
    <property type="protein sequence ID" value="KFK22388.1"/>
    <property type="molecule type" value="Genomic_DNA"/>
</dbReference>
<dbReference type="PROSITE" id="PS51257">
    <property type="entry name" value="PROKAR_LIPOPROTEIN"/>
    <property type="match status" value="1"/>
</dbReference>
<organism evidence="1 2">
    <name type="scientific">Arabis alpina</name>
    <name type="common">Alpine rock-cress</name>
    <dbReference type="NCBI Taxonomy" id="50452"/>
    <lineage>
        <taxon>Eukaryota</taxon>
        <taxon>Viridiplantae</taxon>
        <taxon>Streptophyta</taxon>
        <taxon>Embryophyta</taxon>
        <taxon>Tracheophyta</taxon>
        <taxon>Spermatophyta</taxon>
        <taxon>Magnoliopsida</taxon>
        <taxon>eudicotyledons</taxon>
        <taxon>Gunneridae</taxon>
        <taxon>Pentapetalae</taxon>
        <taxon>rosids</taxon>
        <taxon>malvids</taxon>
        <taxon>Brassicales</taxon>
        <taxon>Brassicaceae</taxon>
        <taxon>Arabideae</taxon>
        <taxon>Arabis</taxon>
    </lineage>
</organism>
<protein>
    <submittedName>
        <fullName evidence="1">Uncharacterized protein</fullName>
    </submittedName>
</protein>
<evidence type="ECO:0000313" key="2">
    <source>
        <dbReference type="Proteomes" id="UP000029120"/>
    </source>
</evidence>
<keyword evidence="2" id="KW-1185">Reference proteome</keyword>
<dbReference type="Proteomes" id="UP000029120">
    <property type="component" value="Unassembled WGS sequence"/>
</dbReference>
<reference evidence="2" key="1">
    <citation type="journal article" date="2015" name="Nat. Plants">
        <title>Genome expansion of Arabis alpina linked with retrotransposition and reduced symmetric DNA methylation.</title>
        <authorList>
            <person name="Willing E.M."/>
            <person name="Rawat V."/>
            <person name="Mandakova T."/>
            <person name="Maumus F."/>
            <person name="James G.V."/>
            <person name="Nordstroem K.J."/>
            <person name="Becker C."/>
            <person name="Warthmann N."/>
            <person name="Chica C."/>
            <person name="Szarzynska B."/>
            <person name="Zytnicki M."/>
            <person name="Albani M.C."/>
            <person name="Kiefer C."/>
            <person name="Bergonzi S."/>
            <person name="Castaings L."/>
            <person name="Mateos J.L."/>
            <person name="Berns M.C."/>
            <person name="Bujdoso N."/>
            <person name="Piofczyk T."/>
            <person name="de Lorenzo L."/>
            <person name="Barrero-Sicilia C."/>
            <person name="Mateos I."/>
            <person name="Piednoel M."/>
            <person name="Hagmann J."/>
            <person name="Chen-Min-Tao R."/>
            <person name="Iglesias-Fernandez R."/>
            <person name="Schuster S.C."/>
            <person name="Alonso-Blanco C."/>
            <person name="Roudier F."/>
            <person name="Carbonero P."/>
            <person name="Paz-Ares J."/>
            <person name="Davis S.J."/>
            <person name="Pecinka A."/>
            <person name="Quesneville H."/>
            <person name="Colot V."/>
            <person name="Lysak M.A."/>
            <person name="Weigel D."/>
            <person name="Coupland G."/>
            <person name="Schneeberger K."/>
        </authorList>
    </citation>
    <scope>NUCLEOTIDE SEQUENCE [LARGE SCALE GENOMIC DNA]</scope>
    <source>
        <strain evidence="2">cv. Pajares</strain>
    </source>
</reference>
<proteinExistence type="predicted"/>